<comment type="caution">
    <text evidence="4">The sequence shown here is derived from an EMBL/GenBank/DDBJ whole genome shotgun (WGS) entry which is preliminary data.</text>
</comment>
<evidence type="ECO:0000256" key="1">
    <source>
        <dbReference type="SAM" id="MobiDB-lite"/>
    </source>
</evidence>
<reference evidence="5" key="1">
    <citation type="journal article" date="2019" name="Int. J. Syst. Evol. Microbiol.">
        <title>The Global Catalogue of Microorganisms (GCM) 10K type strain sequencing project: providing services to taxonomists for standard genome sequencing and annotation.</title>
        <authorList>
            <consortium name="The Broad Institute Genomics Platform"/>
            <consortium name="The Broad Institute Genome Sequencing Center for Infectious Disease"/>
            <person name="Wu L."/>
            <person name="Ma J."/>
        </authorList>
    </citation>
    <scope>NUCLEOTIDE SEQUENCE [LARGE SCALE GENOMIC DNA]</scope>
    <source>
        <strain evidence="5">JCM 17839</strain>
    </source>
</reference>
<gene>
    <name evidence="4" type="ORF">GCM10023171_08310</name>
</gene>
<feature type="transmembrane region" description="Helical" evidence="2">
    <location>
        <begin position="130"/>
        <end position="149"/>
    </location>
</feature>
<organism evidence="4 5">
    <name type="scientific">Microbacterium panaciterrae</name>
    <dbReference type="NCBI Taxonomy" id="985759"/>
    <lineage>
        <taxon>Bacteria</taxon>
        <taxon>Bacillati</taxon>
        <taxon>Actinomycetota</taxon>
        <taxon>Actinomycetes</taxon>
        <taxon>Micrococcales</taxon>
        <taxon>Microbacteriaceae</taxon>
        <taxon>Microbacterium</taxon>
    </lineage>
</organism>
<dbReference type="Gene3D" id="3.10.620.30">
    <property type="match status" value="1"/>
</dbReference>
<keyword evidence="2" id="KW-0812">Transmembrane</keyword>
<dbReference type="Proteomes" id="UP001500731">
    <property type="component" value="Unassembled WGS sequence"/>
</dbReference>
<dbReference type="EMBL" id="BAABGP010000005">
    <property type="protein sequence ID" value="GAA4480842.1"/>
    <property type="molecule type" value="Genomic_DNA"/>
</dbReference>
<feature type="transmembrane region" description="Helical" evidence="2">
    <location>
        <begin position="613"/>
        <end position="644"/>
    </location>
</feature>
<dbReference type="InterPro" id="IPR021878">
    <property type="entry name" value="TgpA_N"/>
</dbReference>
<evidence type="ECO:0000313" key="4">
    <source>
        <dbReference type="EMBL" id="GAA4480842.1"/>
    </source>
</evidence>
<feature type="compositionally biased region" description="Low complexity" evidence="1">
    <location>
        <begin position="574"/>
        <end position="583"/>
    </location>
</feature>
<dbReference type="PANTHER" id="PTHR42736">
    <property type="entry name" value="PROTEIN-GLUTAMINE GAMMA-GLUTAMYLTRANSFERASE"/>
    <property type="match status" value="1"/>
</dbReference>
<dbReference type="SMART" id="SM00460">
    <property type="entry name" value="TGc"/>
    <property type="match status" value="1"/>
</dbReference>
<dbReference type="SUPFAM" id="SSF54001">
    <property type="entry name" value="Cysteine proteinases"/>
    <property type="match status" value="1"/>
</dbReference>
<feature type="transmembrane region" description="Helical" evidence="2">
    <location>
        <begin position="156"/>
        <end position="175"/>
    </location>
</feature>
<sequence length="808" mass="84458">MTAPARTVRTPLGVRRTLIDLAAVALLIGVGIVGWWPSFAGPSYLPGAVGALLLGLGIALLCAWRGWGILPTAGLTVVAYFLFGGALALPQTVIFGVVPSGETFGALATGAVTSWKAMLTTVAPVAVGDGYGLVPFLATLVATVTAAALALRLRQVAWALIPAGAHLMLVIAMGVPDPAAPLVQGVVFALVTAGWLALRGLGGSANAAVSVNAADGSRSTALLRRRILAGAAVLVVAGLAGTGVASVTALAEPRHVFRDVVLPPFDLHQYASPLQSYRGYVKDHRKDTLFTVKGLPDGARVRIGTMDAYNGVVYDVSDKGVGSSGAFSPIRDNMSASATGTAATLSFTMDSYKGVWLPDAGEVSRIDFHGSDADALRRGTFYNESTSTAVATTKLGTGDTYTVDTTIPKTWSDKQLEGLAFGAVSMPKQPEAPQKLTDLASQTVADAKTPIAQVRALTKKFSEEGFFSHGLQGEALSRAGHTEERISTLIAGEQMIGDDEQYSVAMALAARSLGIPARVVMGFYPDKGATKNGTFAANGDNLHAWVEVNFAKAGWVAFDPTPPKDKVPQDQITKPKVVPKPQVLQPPPPPQEPVDLPPTVPDQRGNQDGPNNLLGILGMVLAIGGSVLLVLAIIAAPFIVIGAWKAARRRKRRAAAQTADRISGGWDELTDRAVDYGARIPAGATRSEEAQTVATALTVPAVTTLAGHADAQVFGPAEPTQQDVDAFWHEVDDIVAGMGKSANWRRRLVARLSLRSLLGGSRMSTGMQSLREAATERVRLRPGAGASRPGTIESTPAPRQPPSESETS</sequence>
<feature type="transmembrane region" description="Helical" evidence="2">
    <location>
        <begin position="44"/>
        <end position="63"/>
    </location>
</feature>
<feature type="compositionally biased region" description="Pro residues" evidence="1">
    <location>
        <begin position="584"/>
        <end position="600"/>
    </location>
</feature>
<feature type="region of interest" description="Disordered" evidence="1">
    <location>
        <begin position="560"/>
        <end position="607"/>
    </location>
</feature>
<evidence type="ECO:0000313" key="5">
    <source>
        <dbReference type="Proteomes" id="UP001500731"/>
    </source>
</evidence>
<evidence type="ECO:0000259" key="3">
    <source>
        <dbReference type="SMART" id="SM00460"/>
    </source>
</evidence>
<keyword evidence="5" id="KW-1185">Reference proteome</keyword>
<dbReference type="Pfam" id="PF01841">
    <property type="entry name" value="Transglut_core"/>
    <property type="match status" value="1"/>
</dbReference>
<feature type="transmembrane region" description="Helical" evidence="2">
    <location>
        <begin position="75"/>
        <end position="98"/>
    </location>
</feature>
<evidence type="ECO:0000256" key="2">
    <source>
        <dbReference type="SAM" id="Phobius"/>
    </source>
</evidence>
<keyword evidence="2" id="KW-0472">Membrane</keyword>
<feature type="transmembrane region" description="Helical" evidence="2">
    <location>
        <begin position="21"/>
        <end position="38"/>
    </location>
</feature>
<feature type="transmembrane region" description="Helical" evidence="2">
    <location>
        <begin position="227"/>
        <end position="251"/>
    </location>
</feature>
<feature type="domain" description="Transglutaminase-like" evidence="3">
    <location>
        <begin position="491"/>
        <end position="562"/>
    </location>
</feature>
<feature type="region of interest" description="Disordered" evidence="1">
    <location>
        <begin position="766"/>
        <end position="808"/>
    </location>
</feature>
<dbReference type="InterPro" id="IPR052901">
    <property type="entry name" value="Bact_TGase-like"/>
</dbReference>
<dbReference type="InterPro" id="IPR002931">
    <property type="entry name" value="Transglutaminase-like"/>
</dbReference>
<dbReference type="InterPro" id="IPR038765">
    <property type="entry name" value="Papain-like_cys_pep_sf"/>
</dbReference>
<dbReference type="PANTHER" id="PTHR42736:SF1">
    <property type="entry name" value="PROTEIN-GLUTAMINE GAMMA-GLUTAMYLTRANSFERASE"/>
    <property type="match status" value="1"/>
</dbReference>
<protein>
    <submittedName>
        <fullName evidence="4">Transglutaminase-like domain-containing protein</fullName>
    </submittedName>
</protein>
<proteinExistence type="predicted"/>
<keyword evidence="2" id="KW-1133">Transmembrane helix</keyword>
<dbReference type="Pfam" id="PF11992">
    <property type="entry name" value="TgpA_N"/>
    <property type="match status" value="1"/>
</dbReference>
<dbReference type="RefSeq" id="WP_345184647.1">
    <property type="nucleotide sequence ID" value="NZ_BAABGP010000005.1"/>
</dbReference>
<name>A0ABP8P614_9MICO</name>
<accession>A0ABP8P614</accession>
<feature type="transmembrane region" description="Helical" evidence="2">
    <location>
        <begin position="181"/>
        <end position="198"/>
    </location>
</feature>